<sequence>MAEENGLLGAVAAVGGTIGKAVGDMFAAEKRLNDTVASGPGTGQQFEVTKETVLQAGKIINDQALVLAATLRESERDLMVDLPPGSDPVNQSIAAAWNSRLAGDENTYAGRVEQYVKSLLNLAGQLREVARQYGFTEDEVTAAFGASGAK</sequence>
<keyword evidence="2" id="KW-1185">Reference proteome</keyword>
<name>A0ABW3QHS2_9PSEU</name>
<dbReference type="RefSeq" id="WP_380718841.1">
    <property type="nucleotide sequence ID" value="NZ_JBHTLK010000004.1"/>
</dbReference>
<evidence type="ECO:0000313" key="2">
    <source>
        <dbReference type="Proteomes" id="UP001597168"/>
    </source>
</evidence>
<gene>
    <name evidence="1" type="ORF">ACFQ3T_01425</name>
</gene>
<organism evidence="1 2">
    <name type="scientific">Saccharothrix hoggarensis</name>
    <dbReference type="NCBI Taxonomy" id="913853"/>
    <lineage>
        <taxon>Bacteria</taxon>
        <taxon>Bacillati</taxon>
        <taxon>Actinomycetota</taxon>
        <taxon>Actinomycetes</taxon>
        <taxon>Pseudonocardiales</taxon>
        <taxon>Pseudonocardiaceae</taxon>
        <taxon>Saccharothrix</taxon>
    </lineage>
</organism>
<reference evidence="2" key="1">
    <citation type="journal article" date="2019" name="Int. J. Syst. Evol. Microbiol.">
        <title>The Global Catalogue of Microorganisms (GCM) 10K type strain sequencing project: providing services to taxonomists for standard genome sequencing and annotation.</title>
        <authorList>
            <consortium name="The Broad Institute Genomics Platform"/>
            <consortium name="The Broad Institute Genome Sequencing Center for Infectious Disease"/>
            <person name="Wu L."/>
            <person name="Ma J."/>
        </authorList>
    </citation>
    <scope>NUCLEOTIDE SEQUENCE [LARGE SCALE GENOMIC DNA]</scope>
    <source>
        <strain evidence="2">CCUG 60214</strain>
    </source>
</reference>
<accession>A0ABW3QHS2</accession>
<dbReference type="EMBL" id="JBHTLK010000004">
    <property type="protein sequence ID" value="MFD1145777.1"/>
    <property type="molecule type" value="Genomic_DNA"/>
</dbReference>
<protein>
    <recommendedName>
        <fullName evidence="3">PE family protein</fullName>
    </recommendedName>
</protein>
<dbReference type="Proteomes" id="UP001597168">
    <property type="component" value="Unassembled WGS sequence"/>
</dbReference>
<comment type="caution">
    <text evidence="1">The sequence shown here is derived from an EMBL/GenBank/DDBJ whole genome shotgun (WGS) entry which is preliminary data.</text>
</comment>
<proteinExistence type="predicted"/>
<evidence type="ECO:0000313" key="1">
    <source>
        <dbReference type="EMBL" id="MFD1145777.1"/>
    </source>
</evidence>
<evidence type="ECO:0008006" key="3">
    <source>
        <dbReference type="Google" id="ProtNLM"/>
    </source>
</evidence>